<keyword evidence="2" id="KW-1185">Reference proteome</keyword>
<sequence>SSAAFAKIDTLLSDASSSLHTERFAPHVTLFSPVIAASDEEAIAQVHKYAETLASNSISVVVTELAAGSKYYQCIILKAMSSDTLECANKAARQYWSMQNQPCFNPHVSIVYGDLADEQLSKALSLVRNKLPVDLQELSFVATEIRVANTEGPCDQWRTIGNVPIG</sequence>
<comment type="caution">
    <text evidence="1">The sequence shown here is derived from an EMBL/GenBank/DDBJ whole genome shotgun (WGS) entry which is preliminary data.</text>
</comment>
<evidence type="ECO:0000313" key="1">
    <source>
        <dbReference type="EMBL" id="KAJ2898059.1"/>
    </source>
</evidence>
<organism evidence="1 2">
    <name type="scientific">Coemansia aciculifera</name>
    <dbReference type="NCBI Taxonomy" id="417176"/>
    <lineage>
        <taxon>Eukaryota</taxon>
        <taxon>Fungi</taxon>
        <taxon>Fungi incertae sedis</taxon>
        <taxon>Zoopagomycota</taxon>
        <taxon>Kickxellomycotina</taxon>
        <taxon>Kickxellomycetes</taxon>
        <taxon>Kickxellales</taxon>
        <taxon>Kickxellaceae</taxon>
        <taxon>Coemansia</taxon>
    </lineage>
</organism>
<dbReference type="Proteomes" id="UP001139981">
    <property type="component" value="Unassembled WGS sequence"/>
</dbReference>
<reference evidence="1" key="1">
    <citation type="submission" date="2022-07" db="EMBL/GenBank/DDBJ databases">
        <title>Phylogenomic reconstructions and comparative analyses of Kickxellomycotina fungi.</title>
        <authorList>
            <person name="Reynolds N.K."/>
            <person name="Stajich J.E."/>
            <person name="Barry K."/>
            <person name="Grigoriev I.V."/>
            <person name="Crous P."/>
            <person name="Smith M.E."/>
        </authorList>
    </citation>
    <scope>NUCLEOTIDE SEQUENCE</scope>
    <source>
        <strain evidence="1">CBS 190363</strain>
    </source>
</reference>
<accession>A0ACC1M639</accession>
<proteinExistence type="predicted"/>
<evidence type="ECO:0000313" key="2">
    <source>
        <dbReference type="Proteomes" id="UP001139981"/>
    </source>
</evidence>
<feature type="non-terminal residue" evidence="1">
    <location>
        <position position="1"/>
    </location>
</feature>
<gene>
    <name evidence="1" type="ORF">IWW38_001525</name>
</gene>
<dbReference type="EMBL" id="JANBVB010000080">
    <property type="protein sequence ID" value="KAJ2898059.1"/>
    <property type="molecule type" value="Genomic_DNA"/>
</dbReference>
<protein>
    <submittedName>
        <fullName evidence="1">Uncharacterized protein</fullName>
    </submittedName>
</protein>
<name>A0ACC1M639_9FUNG</name>